<dbReference type="Proteomes" id="UP000053024">
    <property type="component" value="Unassembled WGS sequence"/>
</dbReference>
<feature type="region of interest" description="Disordered" evidence="1">
    <location>
        <begin position="1"/>
        <end position="155"/>
    </location>
</feature>
<keyword evidence="3" id="KW-1185">Reference proteome</keyword>
<proteinExistence type="predicted"/>
<reference evidence="2 3" key="1">
    <citation type="submission" date="2015-10" db="EMBL/GenBank/DDBJ databases">
        <title>Draft genome sequence of Streptomyces bungoensis DSM 41781, type strain for the species Streptomyces bungoensis.</title>
        <authorList>
            <person name="Ruckert C."/>
            <person name="Winkler A."/>
            <person name="Kalinowski J."/>
            <person name="Kampfer P."/>
            <person name="Glaeser S."/>
        </authorList>
    </citation>
    <scope>NUCLEOTIDE SEQUENCE [LARGE SCALE GENOMIC DNA]</scope>
    <source>
        <strain evidence="2 3">DSM 41781</strain>
    </source>
</reference>
<feature type="compositionally biased region" description="Basic and acidic residues" evidence="1">
    <location>
        <begin position="13"/>
        <end position="29"/>
    </location>
</feature>
<dbReference type="AlphaFoldDB" id="A0A101SXR1"/>
<evidence type="ECO:0000256" key="1">
    <source>
        <dbReference type="SAM" id="MobiDB-lite"/>
    </source>
</evidence>
<accession>A0A101SXR1</accession>
<feature type="region of interest" description="Disordered" evidence="1">
    <location>
        <begin position="170"/>
        <end position="283"/>
    </location>
</feature>
<dbReference type="RefSeq" id="WP_061925919.1">
    <property type="nucleotide sequence ID" value="NZ_KQ948862.1"/>
</dbReference>
<organism evidence="2 3">
    <name type="scientific">Streptomyces bungoensis</name>
    <dbReference type="NCBI Taxonomy" id="285568"/>
    <lineage>
        <taxon>Bacteria</taxon>
        <taxon>Bacillati</taxon>
        <taxon>Actinomycetota</taxon>
        <taxon>Actinomycetes</taxon>
        <taxon>Kitasatosporales</taxon>
        <taxon>Streptomycetaceae</taxon>
        <taxon>Streptomyces</taxon>
    </lineage>
</organism>
<feature type="compositionally biased region" description="Pro residues" evidence="1">
    <location>
        <begin position="230"/>
        <end position="256"/>
    </location>
</feature>
<evidence type="ECO:0000313" key="2">
    <source>
        <dbReference type="EMBL" id="KUN82068.1"/>
    </source>
</evidence>
<sequence length="283" mass="27733">MTGSARRWTVASDRARVRDAGRDEGEGRDGTGVTRTPGAGDGVVTAGREGGCGDTTGTVGAAPTGPPASDLPVRAAAEPEELTGLTGAVEPAAPGTRGGISRSGTAGVRCTLGPPGGPANGKAPAARSSPGTGRAESGRKGVPPSVALDRPSSTEWDAVPMSMGFCHVGSRPPNPASATPAGPGAMARWIGGSPGHEAATTGRPPARTSPLTASGAGAESGVPAATPSPAETPLPGETPLPAETPLPTDAPSPAVPRPRNRSRKPTAQPSAPARVTSDAIWSV</sequence>
<dbReference type="EMBL" id="LMWX01000039">
    <property type="protein sequence ID" value="KUN82068.1"/>
    <property type="molecule type" value="Genomic_DNA"/>
</dbReference>
<gene>
    <name evidence="2" type="ORF">AQJ66_23770</name>
</gene>
<comment type="caution">
    <text evidence="2">The sequence shown here is derived from an EMBL/GenBank/DDBJ whole genome shotgun (WGS) entry which is preliminary data.</text>
</comment>
<name>A0A101SXR1_9ACTN</name>
<dbReference type="OrthoDB" id="4336545at2"/>
<dbReference type="STRING" id="285568.AQJ66_23770"/>
<evidence type="ECO:0000313" key="3">
    <source>
        <dbReference type="Proteomes" id="UP000053024"/>
    </source>
</evidence>
<protein>
    <submittedName>
        <fullName evidence="2">Uncharacterized protein</fullName>
    </submittedName>
</protein>